<dbReference type="AlphaFoldDB" id="A0A4R5DG18"/>
<dbReference type="GO" id="GO:0016020">
    <property type="term" value="C:membrane"/>
    <property type="evidence" value="ECO:0007669"/>
    <property type="project" value="TreeGrafter"/>
</dbReference>
<keyword evidence="2" id="KW-0378">Hydrolase</keyword>
<sequence length="324" mass="35876">MNRILRLTSQVAITLLSLTLLQHCKSTGENKIESVPDSSSSHQVIKAVDAKTEFAEINNKKIAYRSVGSGTPLILCTRYRAVLDDWDPLFIDELAKTFQVITFDYIGVGLSPGELSTDFAVISDDIKDLAAFLKLNKFAIGGWSYGGMIAQVCSVLYPDLVTHTVLIGTSPPGKPVKATADLFMEVSSKPVYELKDETVLFFEPTSALSRATAERSRQRIQQRTTDRDVAVPEKVWSRYFLGIGEYIKDKTGTLEKLKDLKTPILVVSGTRDIACPAENWFALNGQIPSLQLIVVPQAGHGPQHQYPQLVAQYISDFVKRPILE</sequence>
<feature type="domain" description="AB hydrolase-1" evidence="1">
    <location>
        <begin position="73"/>
        <end position="304"/>
    </location>
</feature>
<proteinExistence type="predicted"/>
<dbReference type="PANTHER" id="PTHR43798">
    <property type="entry name" value="MONOACYLGLYCEROL LIPASE"/>
    <property type="match status" value="1"/>
</dbReference>
<protein>
    <submittedName>
        <fullName evidence="2">Alpha/beta hydrolase</fullName>
    </submittedName>
</protein>
<dbReference type="GO" id="GO:0046464">
    <property type="term" value="P:acylglycerol catabolic process"/>
    <property type="evidence" value="ECO:0007669"/>
    <property type="project" value="TreeGrafter"/>
</dbReference>
<evidence type="ECO:0000313" key="3">
    <source>
        <dbReference type="Proteomes" id="UP000294850"/>
    </source>
</evidence>
<dbReference type="GO" id="GO:0047372">
    <property type="term" value="F:monoacylglycerol lipase activity"/>
    <property type="evidence" value="ECO:0007669"/>
    <property type="project" value="TreeGrafter"/>
</dbReference>
<accession>A0A4R5DG18</accession>
<dbReference type="RefSeq" id="WP_131961443.1">
    <property type="nucleotide sequence ID" value="NZ_SMFL01000014.1"/>
</dbReference>
<dbReference type="PANTHER" id="PTHR43798:SF5">
    <property type="entry name" value="MONOACYLGLYCEROL LIPASE ABHD6"/>
    <property type="match status" value="1"/>
</dbReference>
<comment type="caution">
    <text evidence="2">The sequence shown here is derived from an EMBL/GenBank/DDBJ whole genome shotgun (WGS) entry which is preliminary data.</text>
</comment>
<dbReference type="PRINTS" id="PR00111">
    <property type="entry name" value="ABHYDROLASE"/>
</dbReference>
<keyword evidence="3" id="KW-1185">Reference proteome</keyword>
<dbReference type="SUPFAM" id="SSF53474">
    <property type="entry name" value="alpha/beta-Hydrolases"/>
    <property type="match status" value="1"/>
</dbReference>
<name>A0A4R5DG18_9BACT</name>
<dbReference type="InterPro" id="IPR050266">
    <property type="entry name" value="AB_hydrolase_sf"/>
</dbReference>
<dbReference type="EMBL" id="SMFL01000014">
    <property type="protein sequence ID" value="TDE10744.1"/>
    <property type="molecule type" value="Genomic_DNA"/>
</dbReference>
<dbReference type="Proteomes" id="UP000294850">
    <property type="component" value="Unassembled WGS sequence"/>
</dbReference>
<organism evidence="2 3">
    <name type="scientific">Dyadobacter psychrotolerans</name>
    <dbReference type="NCBI Taxonomy" id="2541721"/>
    <lineage>
        <taxon>Bacteria</taxon>
        <taxon>Pseudomonadati</taxon>
        <taxon>Bacteroidota</taxon>
        <taxon>Cytophagia</taxon>
        <taxon>Cytophagales</taxon>
        <taxon>Spirosomataceae</taxon>
        <taxon>Dyadobacter</taxon>
    </lineage>
</organism>
<dbReference type="Gene3D" id="3.40.50.1820">
    <property type="entry name" value="alpha/beta hydrolase"/>
    <property type="match status" value="1"/>
</dbReference>
<evidence type="ECO:0000313" key="2">
    <source>
        <dbReference type="EMBL" id="TDE10744.1"/>
    </source>
</evidence>
<dbReference type="OrthoDB" id="9773293at2"/>
<reference evidence="2 3" key="1">
    <citation type="submission" date="2019-03" db="EMBL/GenBank/DDBJ databases">
        <title>Dyadobacter AR-3-6 sp. nov., isolated from arctic soil.</title>
        <authorList>
            <person name="Chaudhary D.K."/>
        </authorList>
    </citation>
    <scope>NUCLEOTIDE SEQUENCE [LARGE SCALE GENOMIC DNA]</scope>
    <source>
        <strain evidence="2 3">AR-3-6</strain>
    </source>
</reference>
<gene>
    <name evidence="2" type="ORF">E0F88_27095</name>
</gene>
<dbReference type="InterPro" id="IPR029058">
    <property type="entry name" value="AB_hydrolase_fold"/>
</dbReference>
<evidence type="ECO:0000259" key="1">
    <source>
        <dbReference type="Pfam" id="PF00561"/>
    </source>
</evidence>
<dbReference type="Pfam" id="PF00561">
    <property type="entry name" value="Abhydrolase_1"/>
    <property type="match status" value="1"/>
</dbReference>
<dbReference type="InterPro" id="IPR000073">
    <property type="entry name" value="AB_hydrolase_1"/>
</dbReference>